<dbReference type="GO" id="GO:0050126">
    <property type="term" value="F:N-carbamoylputrescine amidase activity"/>
    <property type="evidence" value="ECO:0007669"/>
    <property type="project" value="TreeGrafter"/>
</dbReference>
<reference evidence="1 2" key="1">
    <citation type="journal article" date="2019" name="Nat. Med.">
        <title>A library of human gut bacterial isolates paired with longitudinal multiomics data enables mechanistic microbiome research.</title>
        <authorList>
            <person name="Poyet M."/>
            <person name="Groussin M."/>
            <person name="Gibbons S.M."/>
            <person name="Avila-Pacheco J."/>
            <person name="Jiang X."/>
            <person name="Kearney S.M."/>
            <person name="Perrotta A.R."/>
            <person name="Berdy B."/>
            <person name="Zhao S."/>
            <person name="Lieberman T.D."/>
            <person name="Swanson P.K."/>
            <person name="Smith M."/>
            <person name="Roesemann S."/>
            <person name="Alexander J.E."/>
            <person name="Rich S.A."/>
            <person name="Livny J."/>
            <person name="Vlamakis H."/>
            <person name="Clish C."/>
            <person name="Bullock K."/>
            <person name="Deik A."/>
            <person name="Scott J."/>
            <person name="Pierce K.A."/>
            <person name="Xavier R.J."/>
            <person name="Alm E.J."/>
        </authorList>
    </citation>
    <scope>NUCLEOTIDE SEQUENCE [LARGE SCALE GENOMIC DNA]</scope>
    <source>
        <strain evidence="1 2">BIOML-A160</strain>
    </source>
</reference>
<comment type="caution">
    <text evidence="1">The sequence shown here is derived from an EMBL/GenBank/DDBJ whole genome shotgun (WGS) entry which is preliminary data.</text>
</comment>
<dbReference type="AlphaFoldDB" id="A0A0P0FJF5"/>
<dbReference type="PANTHER" id="PTHR43674:SF2">
    <property type="entry name" value="BETA-UREIDOPROPIONASE"/>
    <property type="match status" value="1"/>
</dbReference>
<dbReference type="RefSeq" id="WP_062694477.1">
    <property type="nucleotide sequence ID" value="NZ_CP012937.1"/>
</dbReference>
<name>A0A0P0FJF5_BACT4</name>
<dbReference type="SUPFAM" id="SSF56317">
    <property type="entry name" value="Carbon-nitrogen hydrolase"/>
    <property type="match status" value="1"/>
</dbReference>
<dbReference type="Pfam" id="PF00795">
    <property type="entry name" value="CN_hydrolase"/>
    <property type="match status" value="1"/>
</dbReference>
<sequence>MKISIAQIEPVKGDIERNLARHLLFIEAALEKKADFIMFPELSLTGYEPELAEELATDAGDERLAPLQVISDKNKIVIGVGLPTINGNDIFISMIIFQPYQERITYSKQYLYPTEEGIFTAGNTPCVLSFDKDNIIAPAICYELSNGGHVEYAHQRNATIYMASVLNSVNGVDADIEKLSKIAETYKMLTFMANYIGESGGYMCAGKSSIWDQKGGLIAQLDSNTEGLLTYDTMTQSAEITEIRKY</sequence>
<dbReference type="InterPro" id="IPR036526">
    <property type="entry name" value="C-N_Hydrolase_sf"/>
</dbReference>
<dbReference type="PANTHER" id="PTHR43674">
    <property type="entry name" value="NITRILASE C965.09-RELATED"/>
    <property type="match status" value="1"/>
</dbReference>
<dbReference type="EMBL" id="WCRW01000009">
    <property type="protein sequence ID" value="KAB4455127.1"/>
    <property type="molecule type" value="Genomic_DNA"/>
</dbReference>
<organism evidence="1 2">
    <name type="scientific">Bacteroides thetaiotaomicron</name>
    <dbReference type="NCBI Taxonomy" id="818"/>
    <lineage>
        <taxon>Bacteria</taxon>
        <taxon>Pseudomonadati</taxon>
        <taxon>Bacteroidota</taxon>
        <taxon>Bacteroidia</taxon>
        <taxon>Bacteroidales</taxon>
        <taxon>Bacteroidaceae</taxon>
        <taxon>Bacteroides</taxon>
    </lineage>
</organism>
<keyword evidence="1" id="KW-0378">Hydrolase</keyword>
<dbReference type="PROSITE" id="PS50263">
    <property type="entry name" value="CN_HYDROLASE"/>
    <property type="match status" value="1"/>
</dbReference>
<dbReference type="InterPro" id="IPR003010">
    <property type="entry name" value="C-N_Hydrolase"/>
</dbReference>
<gene>
    <name evidence="1" type="ORF">GAN75_15050</name>
</gene>
<dbReference type="Proteomes" id="UP000436825">
    <property type="component" value="Unassembled WGS sequence"/>
</dbReference>
<evidence type="ECO:0000313" key="2">
    <source>
        <dbReference type="Proteomes" id="UP000436825"/>
    </source>
</evidence>
<protein>
    <submittedName>
        <fullName evidence="1">Carbon-nitrogen hydrolase family protein</fullName>
    </submittedName>
</protein>
<evidence type="ECO:0000313" key="1">
    <source>
        <dbReference type="EMBL" id="KAB4455127.1"/>
    </source>
</evidence>
<proteinExistence type="predicted"/>
<dbReference type="KEGG" id="btho:Btheta7330_00727"/>
<dbReference type="CDD" id="cd07197">
    <property type="entry name" value="nitrilase"/>
    <property type="match status" value="1"/>
</dbReference>
<dbReference type="GO" id="GO:0033388">
    <property type="term" value="P:putrescine biosynthetic process from arginine"/>
    <property type="evidence" value="ECO:0007669"/>
    <property type="project" value="TreeGrafter"/>
</dbReference>
<accession>A0A0P0FJF5</accession>
<dbReference type="InterPro" id="IPR050345">
    <property type="entry name" value="Aliph_Amidase/BUP"/>
</dbReference>
<dbReference type="Gene3D" id="3.60.110.10">
    <property type="entry name" value="Carbon-nitrogen hydrolase"/>
    <property type="match status" value="1"/>
</dbReference>